<dbReference type="InterPro" id="IPR001849">
    <property type="entry name" value="PH_domain"/>
</dbReference>
<feature type="domain" description="PH" evidence="2">
    <location>
        <begin position="1"/>
        <end position="40"/>
    </location>
</feature>
<dbReference type="PANTHER" id="PTHR45899:SF3">
    <property type="entry name" value="ARF-GAP WITH RHO-GAP DOMAIN, ANK REPEAT AND PH DOMAIN-CONTAINING PROTEIN 1"/>
    <property type="match status" value="1"/>
</dbReference>
<proteinExistence type="predicted"/>
<protein>
    <submittedName>
        <fullName evidence="4">Arf-GAP with Rho-GAP domain, ANK repeat and PH domain-containing protein 1</fullName>
    </submittedName>
</protein>
<dbReference type="Pfam" id="PF01412">
    <property type="entry name" value="ArfGap"/>
    <property type="match status" value="1"/>
</dbReference>
<keyword evidence="1" id="KW-0863">Zinc-finger</keyword>
<dbReference type="GO" id="GO:0005096">
    <property type="term" value="F:GTPase activator activity"/>
    <property type="evidence" value="ECO:0007669"/>
    <property type="project" value="InterPro"/>
</dbReference>
<dbReference type="SUPFAM" id="SSF57863">
    <property type="entry name" value="ArfGap/RecO-like zinc finger"/>
    <property type="match status" value="1"/>
</dbReference>
<keyword evidence="1" id="KW-0479">Metal-binding</keyword>
<evidence type="ECO:0000313" key="5">
    <source>
        <dbReference type="Proteomes" id="UP000010556"/>
    </source>
</evidence>
<dbReference type="InterPro" id="IPR052227">
    <property type="entry name" value="Arf-Rho-GAP_ANK-PH_domain"/>
</dbReference>
<organism evidence="4 5">
    <name type="scientific">Myotis davidii</name>
    <name type="common">David's myotis</name>
    <dbReference type="NCBI Taxonomy" id="225400"/>
    <lineage>
        <taxon>Eukaryota</taxon>
        <taxon>Metazoa</taxon>
        <taxon>Chordata</taxon>
        <taxon>Craniata</taxon>
        <taxon>Vertebrata</taxon>
        <taxon>Euteleostomi</taxon>
        <taxon>Mammalia</taxon>
        <taxon>Eutheria</taxon>
        <taxon>Laurasiatheria</taxon>
        <taxon>Chiroptera</taxon>
        <taxon>Yangochiroptera</taxon>
        <taxon>Vespertilionidae</taxon>
        <taxon>Myotis</taxon>
    </lineage>
</organism>
<sequence length="209" mass="23673">MAALGDQKFEAIMSNRTLAFRAESDVERKEWMQALQRARASYLVLLCWVFKAQSCLTFAGSLELHGIKNNFGDKVKLYKNLEEYHLGIGFTFIDMSEGNMKEVGRRSFDLTMPYRIFGFSAELEKEQWLEAMQGAIAETLSTSEVADHIWAVAPNRCGASQPYWASINLCVIICKRCVGKRHGMGAGVSEVRSLKMDRKVWTETLIQLS</sequence>
<name>L5LVI0_MYODS</name>
<feature type="domain" description="Arf-GAP" evidence="3">
    <location>
        <begin position="157"/>
        <end position="209"/>
    </location>
</feature>
<evidence type="ECO:0000259" key="3">
    <source>
        <dbReference type="PROSITE" id="PS50115"/>
    </source>
</evidence>
<evidence type="ECO:0000259" key="2">
    <source>
        <dbReference type="PROSITE" id="PS50003"/>
    </source>
</evidence>
<dbReference type="AlphaFoldDB" id="L5LVI0"/>
<dbReference type="GO" id="GO:0005547">
    <property type="term" value="F:phosphatidylinositol-3,4,5-trisphosphate binding"/>
    <property type="evidence" value="ECO:0007669"/>
    <property type="project" value="TreeGrafter"/>
</dbReference>
<dbReference type="EMBL" id="KB107407">
    <property type="protein sequence ID" value="ELK30020.1"/>
    <property type="molecule type" value="Genomic_DNA"/>
</dbReference>
<dbReference type="Gene3D" id="1.10.220.150">
    <property type="entry name" value="Arf GTPase activating protein"/>
    <property type="match status" value="1"/>
</dbReference>
<evidence type="ECO:0000313" key="4">
    <source>
        <dbReference type="EMBL" id="ELK30020.1"/>
    </source>
</evidence>
<dbReference type="InterPro" id="IPR001164">
    <property type="entry name" value="ArfGAP_dom"/>
</dbReference>
<reference evidence="5" key="1">
    <citation type="journal article" date="2013" name="Science">
        <title>Comparative analysis of bat genomes provides insight into the evolution of flight and immunity.</title>
        <authorList>
            <person name="Zhang G."/>
            <person name="Cowled C."/>
            <person name="Shi Z."/>
            <person name="Huang Z."/>
            <person name="Bishop-Lilly K.A."/>
            <person name="Fang X."/>
            <person name="Wynne J.W."/>
            <person name="Xiong Z."/>
            <person name="Baker M.L."/>
            <person name="Zhao W."/>
            <person name="Tachedjian M."/>
            <person name="Zhu Y."/>
            <person name="Zhou P."/>
            <person name="Jiang X."/>
            <person name="Ng J."/>
            <person name="Yang L."/>
            <person name="Wu L."/>
            <person name="Xiao J."/>
            <person name="Feng Y."/>
            <person name="Chen Y."/>
            <person name="Sun X."/>
            <person name="Zhang Y."/>
            <person name="Marsh G.A."/>
            <person name="Crameri G."/>
            <person name="Broder C.C."/>
            <person name="Frey K.G."/>
            <person name="Wang L.F."/>
            <person name="Wang J."/>
        </authorList>
    </citation>
    <scope>NUCLEOTIDE SEQUENCE [LARGE SCALE GENOMIC DNA]</scope>
</reference>
<dbReference type="GO" id="GO:0005886">
    <property type="term" value="C:plasma membrane"/>
    <property type="evidence" value="ECO:0007669"/>
    <property type="project" value="TreeGrafter"/>
</dbReference>
<dbReference type="InterPro" id="IPR011993">
    <property type="entry name" value="PH-like_dom_sf"/>
</dbReference>
<dbReference type="PROSITE" id="PS50003">
    <property type="entry name" value="PH_DOMAIN"/>
    <property type="match status" value="1"/>
</dbReference>
<keyword evidence="1" id="KW-0862">Zinc</keyword>
<dbReference type="GO" id="GO:0008270">
    <property type="term" value="F:zinc ion binding"/>
    <property type="evidence" value="ECO:0007669"/>
    <property type="project" value="UniProtKB-KW"/>
</dbReference>
<dbReference type="Proteomes" id="UP000010556">
    <property type="component" value="Unassembled WGS sequence"/>
</dbReference>
<dbReference type="GO" id="GO:0005802">
    <property type="term" value="C:trans-Golgi network"/>
    <property type="evidence" value="ECO:0007669"/>
    <property type="project" value="TreeGrafter"/>
</dbReference>
<dbReference type="InterPro" id="IPR037278">
    <property type="entry name" value="ARFGAP/RecO"/>
</dbReference>
<accession>L5LVI0</accession>
<dbReference type="GO" id="GO:0008360">
    <property type="term" value="P:regulation of cell shape"/>
    <property type="evidence" value="ECO:0007669"/>
    <property type="project" value="TreeGrafter"/>
</dbReference>
<dbReference type="PANTHER" id="PTHR45899">
    <property type="entry name" value="RHO GTPASE ACTIVATING PROTEIN AT 15B, ISOFORM C"/>
    <property type="match status" value="1"/>
</dbReference>
<dbReference type="InterPro" id="IPR038508">
    <property type="entry name" value="ArfGAP_dom_sf"/>
</dbReference>
<dbReference type="Gene3D" id="2.30.29.30">
    <property type="entry name" value="Pleckstrin-homology domain (PH domain)/Phosphotyrosine-binding domain (PTB)"/>
    <property type="match status" value="1"/>
</dbReference>
<evidence type="ECO:0000256" key="1">
    <source>
        <dbReference type="PROSITE-ProRule" id="PRU00288"/>
    </source>
</evidence>
<gene>
    <name evidence="4" type="ORF">MDA_GLEAN10001590</name>
</gene>
<keyword evidence="5" id="KW-1185">Reference proteome</keyword>
<dbReference type="PROSITE" id="PS50115">
    <property type="entry name" value="ARFGAP"/>
    <property type="match status" value="1"/>
</dbReference>
<dbReference type="SUPFAM" id="SSF50729">
    <property type="entry name" value="PH domain-like"/>
    <property type="match status" value="1"/>
</dbReference>